<evidence type="ECO:0000313" key="2">
    <source>
        <dbReference type="EnsemblMetazoa" id="AFAF015517-PA"/>
    </source>
</evidence>
<reference evidence="3" key="1">
    <citation type="submission" date="2014-01" db="EMBL/GenBank/DDBJ databases">
        <title>The Genome Sequence of Anopheles farauti FAR1 (V2).</title>
        <authorList>
            <consortium name="The Broad Institute Genomics Platform"/>
            <person name="Neafsey D.E."/>
            <person name="Besansky N."/>
            <person name="Howell P."/>
            <person name="Walton C."/>
            <person name="Young S.K."/>
            <person name="Zeng Q."/>
            <person name="Gargeya S."/>
            <person name="Fitzgerald M."/>
            <person name="Haas B."/>
            <person name="Abouelleil A."/>
            <person name="Allen A.W."/>
            <person name="Alvarado L."/>
            <person name="Arachchi H.M."/>
            <person name="Berlin A.M."/>
            <person name="Chapman S.B."/>
            <person name="Gainer-Dewar J."/>
            <person name="Goldberg J."/>
            <person name="Griggs A."/>
            <person name="Gujja S."/>
            <person name="Hansen M."/>
            <person name="Howarth C."/>
            <person name="Imamovic A."/>
            <person name="Ireland A."/>
            <person name="Larimer J."/>
            <person name="McCowan C."/>
            <person name="Murphy C."/>
            <person name="Pearson M."/>
            <person name="Poon T.W."/>
            <person name="Priest M."/>
            <person name="Roberts A."/>
            <person name="Saif S."/>
            <person name="Shea T."/>
            <person name="Sisk P."/>
            <person name="Sykes S."/>
            <person name="Wortman J."/>
            <person name="Nusbaum C."/>
            <person name="Birren B."/>
        </authorList>
    </citation>
    <scope>NUCLEOTIDE SEQUENCE [LARGE SCALE GENOMIC DNA]</scope>
    <source>
        <strain evidence="3">FAR1</strain>
    </source>
</reference>
<accession>A0A182QRP2</accession>
<organism evidence="2 3">
    <name type="scientific">Anopheles farauti</name>
    <dbReference type="NCBI Taxonomy" id="69004"/>
    <lineage>
        <taxon>Eukaryota</taxon>
        <taxon>Metazoa</taxon>
        <taxon>Ecdysozoa</taxon>
        <taxon>Arthropoda</taxon>
        <taxon>Hexapoda</taxon>
        <taxon>Insecta</taxon>
        <taxon>Pterygota</taxon>
        <taxon>Neoptera</taxon>
        <taxon>Endopterygota</taxon>
        <taxon>Diptera</taxon>
        <taxon>Nematocera</taxon>
        <taxon>Culicoidea</taxon>
        <taxon>Culicidae</taxon>
        <taxon>Anophelinae</taxon>
        <taxon>Anopheles</taxon>
    </lineage>
</organism>
<name>A0A182QRP2_9DIPT</name>
<proteinExistence type="predicted"/>
<sequence>MPRLAVQQQQQERRDHRNRLWNLRARARAEETRLSRDRATRRLADDIEEAERTADAALLAEALRSGEPRRRPVRPPTEARAPQVSPLQTPRKEEAADQNIGRRRRGDPPSAEDLMRRHQHRLRIQREWRARVQAPAAASTSSRQTATQSPASVSGRDGKKARQTAGHGAGTTPSGIGRRAR</sequence>
<feature type="compositionally biased region" description="Low complexity" evidence="1">
    <location>
        <begin position="133"/>
        <end position="152"/>
    </location>
</feature>
<evidence type="ECO:0000256" key="1">
    <source>
        <dbReference type="SAM" id="MobiDB-lite"/>
    </source>
</evidence>
<feature type="region of interest" description="Disordered" evidence="1">
    <location>
        <begin position="29"/>
        <end position="181"/>
    </location>
</feature>
<reference evidence="2" key="2">
    <citation type="submission" date="2020-05" db="UniProtKB">
        <authorList>
            <consortium name="EnsemblMetazoa"/>
        </authorList>
    </citation>
    <scope>IDENTIFICATION</scope>
    <source>
        <strain evidence="2">FAR1</strain>
    </source>
</reference>
<keyword evidence="3" id="KW-1185">Reference proteome</keyword>
<dbReference type="AlphaFoldDB" id="A0A182QRP2"/>
<dbReference type="EnsemblMetazoa" id="AFAF015517-RA">
    <property type="protein sequence ID" value="AFAF015517-PA"/>
    <property type="gene ID" value="AFAF015517"/>
</dbReference>
<feature type="compositionally biased region" description="Basic and acidic residues" evidence="1">
    <location>
        <begin position="29"/>
        <end position="54"/>
    </location>
</feature>
<dbReference type="Proteomes" id="UP000075886">
    <property type="component" value="Unassembled WGS sequence"/>
</dbReference>
<dbReference type="EMBL" id="AXCN02002261">
    <property type="status" value="NOT_ANNOTATED_CDS"/>
    <property type="molecule type" value="Genomic_DNA"/>
</dbReference>
<protein>
    <submittedName>
        <fullName evidence="2">Uncharacterized protein</fullName>
    </submittedName>
</protein>
<dbReference type="VEuPathDB" id="VectorBase:AFAF015517"/>
<evidence type="ECO:0000313" key="3">
    <source>
        <dbReference type="Proteomes" id="UP000075886"/>
    </source>
</evidence>